<keyword evidence="1" id="KW-0812">Transmembrane</keyword>
<dbReference type="Proteomes" id="UP000253918">
    <property type="component" value="Unassembled WGS sequence"/>
</dbReference>
<sequence length="510" mass="54825">MGSFLTRFGFVPIGRGYVVVLALAAAFPAIMLVRWFVGAIPLAYGLDYNEGIVWQQMADIVAGKAYGPIDRFPAIVYHYPPAYHLLTAAVAATGIDALAAGRLVSLCSTLGSAILVGALSHRLVRREATVTIARLATGASVFCFLGCAGVQDWAPLMRVDPAACFFALLGLWLAVQAGERPRLIYLAAASFVVSVFCKQNSVVTAAAAFLVLGLYRPGTALRGMATCLLLGGGALVSLVLLFDSTVLNHLVLYNINRFDFSRLLPNLVEATRANDRPLIALGLAGTLCCMAPGSRAGAEPVPRDLTRPMVLAFAGLATLSLVTTAKYGSSSAYYMQWEAALAILSGSAVTVLLRGAEQARLRRPVLAALFAAVPLLLTLAVALRMGPDHLRLLRRSQAQGERLAALVRPLDEPILSNDMVLLLRTGHRVVWEPAIFRELAFAGLWDERTLVKRIRDGHIAAVLSDGDRGYKWFDEQFSPAIADAMDATLPRKEHVGNYVLHLPPARGSRP</sequence>
<proteinExistence type="predicted"/>
<evidence type="ECO:0000313" key="2">
    <source>
        <dbReference type="EMBL" id="RDE04551.1"/>
    </source>
</evidence>
<evidence type="ECO:0008006" key="4">
    <source>
        <dbReference type="Google" id="ProtNLM"/>
    </source>
</evidence>
<accession>A0A369VXJ2</accession>
<dbReference type="AlphaFoldDB" id="A0A369VXJ2"/>
<organism evidence="2 3">
    <name type="scientific">Sphingomonas aracearum</name>
    <dbReference type="NCBI Taxonomy" id="2283317"/>
    <lineage>
        <taxon>Bacteria</taxon>
        <taxon>Pseudomonadati</taxon>
        <taxon>Pseudomonadota</taxon>
        <taxon>Alphaproteobacteria</taxon>
        <taxon>Sphingomonadales</taxon>
        <taxon>Sphingomonadaceae</taxon>
        <taxon>Sphingomonas</taxon>
    </lineage>
</organism>
<keyword evidence="3" id="KW-1185">Reference proteome</keyword>
<keyword evidence="1" id="KW-1133">Transmembrane helix</keyword>
<gene>
    <name evidence="2" type="ORF">DVW87_13170</name>
</gene>
<feature type="transmembrane region" description="Helical" evidence="1">
    <location>
        <begin position="365"/>
        <end position="386"/>
    </location>
</feature>
<keyword evidence="1" id="KW-0472">Membrane</keyword>
<evidence type="ECO:0000313" key="3">
    <source>
        <dbReference type="Proteomes" id="UP000253918"/>
    </source>
</evidence>
<dbReference type="OrthoDB" id="7270166at2"/>
<comment type="caution">
    <text evidence="2">The sequence shown here is derived from an EMBL/GenBank/DDBJ whole genome shotgun (WGS) entry which is preliminary data.</text>
</comment>
<dbReference type="RefSeq" id="WP_114688288.1">
    <property type="nucleotide sequence ID" value="NZ_QQNB01000003.1"/>
</dbReference>
<feature type="transmembrane region" description="Helical" evidence="1">
    <location>
        <begin position="224"/>
        <end position="242"/>
    </location>
</feature>
<feature type="transmembrane region" description="Helical" evidence="1">
    <location>
        <begin position="162"/>
        <end position="178"/>
    </location>
</feature>
<evidence type="ECO:0000256" key="1">
    <source>
        <dbReference type="SAM" id="Phobius"/>
    </source>
</evidence>
<dbReference type="EMBL" id="QQNB01000003">
    <property type="protein sequence ID" value="RDE04551.1"/>
    <property type="molecule type" value="Genomic_DNA"/>
</dbReference>
<feature type="transmembrane region" description="Helical" evidence="1">
    <location>
        <begin position="132"/>
        <end position="150"/>
    </location>
</feature>
<feature type="transmembrane region" description="Helical" evidence="1">
    <location>
        <begin position="184"/>
        <end position="212"/>
    </location>
</feature>
<feature type="transmembrane region" description="Helical" evidence="1">
    <location>
        <begin position="334"/>
        <end position="353"/>
    </location>
</feature>
<feature type="transmembrane region" description="Helical" evidence="1">
    <location>
        <begin position="103"/>
        <end position="120"/>
    </location>
</feature>
<feature type="transmembrane region" description="Helical" evidence="1">
    <location>
        <begin position="16"/>
        <end position="37"/>
    </location>
</feature>
<protein>
    <recommendedName>
        <fullName evidence="4">Glycosyltransferase RgtA/B/C/D-like domain-containing protein</fullName>
    </recommendedName>
</protein>
<reference evidence="2 3" key="1">
    <citation type="submission" date="2018-07" db="EMBL/GenBank/DDBJ databases">
        <title>a novel species of Sphingomonas isolated from the rhizosphere soil of Araceae plant.</title>
        <authorList>
            <person name="Zhiyong W."/>
            <person name="Qinglan Z."/>
            <person name="Zhiwei F."/>
            <person name="Ding X."/>
            <person name="Gejiao W."/>
            <person name="Shixue Z."/>
        </authorList>
    </citation>
    <scope>NUCLEOTIDE SEQUENCE [LARGE SCALE GENOMIC DNA]</scope>
    <source>
        <strain evidence="2 3">WZY 27</strain>
    </source>
</reference>
<name>A0A369VXJ2_9SPHN</name>
<feature type="transmembrane region" description="Helical" evidence="1">
    <location>
        <begin position="310"/>
        <end position="328"/>
    </location>
</feature>